<gene>
    <name evidence="2" type="ORF">TRUGW13939_08465</name>
</gene>
<feature type="compositionally biased region" description="Polar residues" evidence="1">
    <location>
        <begin position="1018"/>
        <end position="1065"/>
    </location>
</feature>
<feature type="compositionally biased region" description="Polar residues" evidence="1">
    <location>
        <begin position="577"/>
        <end position="597"/>
    </location>
</feature>
<feature type="compositionally biased region" description="Polar residues" evidence="1">
    <location>
        <begin position="940"/>
        <end position="965"/>
    </location>
</feature>
<dbReference type="GeneID" id="55995954"/>
<feature type="compositionally biased region" description="Acidic residues" evidence="1">
    <location>
        <begin position="1084"/>
        <end position="1094"/>
    </location>
</feature>
<feature type="compositionally biased region" description="Polar residues" evidence="1">
    <location>
        <begin position="1194"/>
        <end position="1204"/>
    </location>
</feature>
<feature type="compositionally biased region" description="Polar residues" evidence="1">
    <location>
        <begin position="498"/>
        <end position="510"/>
    </location>
</feature>
<dbReference type="KEGG" id="trg:TRUGW13939_08465"/>
<feature type="compositionally biased region" description="Basic and acidic residues" evidence="1">
    <location>
        <begin position="412"/>
        <end position="421"/>
    </location>
</feature>
<reference evidence="3" key="1">
    <citation type="submission" date="2020-06" db="EMBL/GenBank/DDBJ databases">
        <title>A chromosome-scale genome assembly of Talaromyces rugulosus W13939.</title>
        <authorList>
            <person name="Wang B."/>
            <person name="Guo L."/>
            <person name="Ye K."/>
            <person name="Wang L."/>
        </authorList>
    </citation>
    <scope>NUCLEOTIDE SEQUENCE [LARGE SCALE GENOMIC DNA]</scope>
    <source>
        <strain evidence="3">W13939</strain>
    </source>
</reference>
<feature type="region of interest" description="Disordered" evidence="1">
    <location>
        <begin position="901"/>
        <end position="1162"/>
    </location>
</feature>
<feature type="compositionally biased region" description="Polar residues" evidence="1">
    <location>
        <begin position="641"/>
        <end position="665"/>
    </location>
</feature>
<sequence>MQSTPHGSREPSPFARSRSVSVSSDVTSRNFQSMPPSVEPGPAFIAASEASQIVSVELEQNAMIPIPDGDNDIVSAGSLALLNGFLDYLLFNILAVAKSTQLNDLRPAIADVLKPRLAKEVVSAAEDELRDYMGGDPEDELQDFRGGQKPKGEFDLVRSWKLTRLRCMVYTRLGNMEEEEEAEYIAAEALDEPNGTPRRFSNHAGNITPAAAIFLTSIIEFLGEHALVIAGENAGNRLTAIQSNREDINIRVSVDEVDMEKLALNSTLGRLWRTWKMRVRTPTLSRTLSRESFSRRGFANGASTTPAVDESIIQDPPHEEALEEEEAQPELFDPVDIALPINDSDVNEIEIPGLWTDPEENTDAEATVAPIVRTRSLRHQSTDTSPSLNTSSHHRSRSLPSHVLKNMPSELKTSETSKEKDTEEESENDPVPAQDIESAAQPEADNPRAPSKAESLEILERNSQGLGVVGQTGTTEEEVPDAARNSQLVEEQIVEGQGTYQVPKLSNLTAQRPRRQSTKETRPKEIPASPIAQDSDVPTGYRDDHPPPTQGVAATPHVKPNLIHAKANYLDDRSRSHQPAASAPTSHPRQLDTNPEGSTEDLSDDRTRGSFSANRRTPSSYTESIGPPRSVSDGSEGSIYRSRTPSYAASRTPSINGQHRQNLGDNSPGLERAAVQRVHLGSTTSQASTKSRRSESISEKRPLTSGSATSTVSNKWKLLIGRHPAEADVPLPGRARQSSEAGTPVEDVVDEPSLDDLIKSDETIRFTLTPRNMRQMEVSLPFHRNIKGLILKDNPQSPSSPRYSTARDDLTRNPSGTAELADFFKTTAPPGEERSPITPVDRPLPSPTVSTQNPPVNGLRAHPPLHPASPASLGSNRSRGTMYQARDARTATNSVRDFADFIRSTGPSGASPTSATRPSESSLRGDYRNNSASAIVRPETAQSGSSRTTAKPGDTPTSPRKNAQRLQAREAAGNSGGKTSDLIDFIREGPPGASTHRIPRTVAPFRNTMDSEELMSMDTASTGNTTYVTSGSPSLASTRAESANLASNNSMTSSRAPLLENSNPSDAPPPIPPRKRRGPRDPYAIDDSDDDLEALVEAPKPAAKPKRQEESMLDFLNSAPPPVSEKAPEPFILSSNTVPPKSSSGSSGFGLKGRFRRNPSVDKFPLAKKSITSMRSAGLLPSNSNAPAVPRVSATVSSPTNHVGSQPGKLPAGHSGFVAHSGQGPRPANKTAAPLPRSTRTTETGALADFLMNTGPPEPPVRAPTAMSDDKKDSTFSKIFRRRKVEF</sequence>
<feature type="region of interest" description="Disordered" evidence="1">
    <location>
        <begin position="1"/>
        <end position="37"/>
    </location>
</feature>
<dbReference type="RefSeq" id="XP_035347492.1">
    <property type="nucleotide sequence ID" value="XM_035491599.1"/>
</dbReference>
<dbReference type="OrthoDB" id="5382203at2759"/>
<feature type="compositionally biased region" description="Low complexity" evidence="1">
    <location>
        <begin position="16"/>
        <end position="29"/>
    </location>
</feature>
<feature type="region of interest" description="Disordered" evidence="1">
    <location>
        <begin position="1177"/>
        <end position="1275"/>
    </location>
</feature>
<keyword evidence="3" id="KW-1185">Reference proteome</keyword>
<protein>
    <submittedName>
        <fullName evidence="2">Uncharacterized protein</fullName>
    </submittedName>
</protein>
<feature type="region of interest" description="Disordered" evidence="1">
    <location>
        <begin position="369"/>
        <end position="712"/>
    </location>
</feature>
<dbReference type="Proteomes" id="UP000509510">
    <property type="component" value="Chromosome IV"/>
</dbReference>
<feature type="compositionally biased region" description="Polar residues" evidence="1">
    <location>
        <begin position="905"/>
        <end position="933"/>
    </location>
</feature>
<feature type="compositionally biased region" description="Basic and acidic residues" evidence="1">
    <location>
        <begin position="692"/>
        <end position="702"/>
    </location>
</feature>
<proteinExistence type="predicted"/>
<feature type="compositionally biased region" description="Polar residues" evidence="1">
    <location>
        <begin position="1177"/>
        <end position="1186"/>
    </location>
</feature>
<feature type="compositionally biased region" description="Polar residues" evidence="1">
    <location>
        <begin position="609"/>
        <end position="623"/>
    </location>
</feature>
<name>A0A7H8R544_TALRU</name>
<feature type="compositionally biased region" description="Polar residues" evidence="1">
    <location>
        <begin position="794"/>
        <end position="803"/>
    </location>
</feature>
<evidence type="ECO:0000313" key="3">
    <source>
        <dbReference type="Proteomes" id="UP000509510"/>
    </source>
</evidence>
<evidence type="ECO:0000256" key="1">
    <source>
        <dbReference type="SAM" id="MobiDB-lite"/>
    </source>
</evidence>
<organism evidence="2 3">
    <name type="scientific">Talaromyces rugulosus</name>
    <name type="common">Penicillium rugulosum</name>
    <dbReference type="NCBI Taxonomy" id="121627"/>
    <lineage>
        <taxon>Eukaryota</taxon>
        <taxon>Fungi</taxon>
        <taxon>Dikarya</taxon>
        <taxon>Ascomycota</taxon>
        <taxon>Pezizomycotina</taxon>
        <taxon>Eurotiomycetes</taxon>
        <taxon>Eurotiomycetidae</taxon>
        <taxon>Eurotiales</taxon>
        <taxon>Trichocomaceae</taxon>
        <taxon>Talaromyces</taxon>
        <taxon>Talaromyces sect. Islandici</taxon>
    </lineage>
</organism>
<feature type="region of interest" description="Disordered" evidence="1">
    <location>
        <begin position="790"/>
        <end position="880"/>
    </location>
</feature>
<accession>A0A7H8R544</accession>
<dbReference type="EMBL" id="CP055901">
    <property type="protein sequence ID" value="QKX61317.1"/>
    <property type="molecule type" value="Genomic_DNA"/>
</dbReference>
<feature type="region of interest" description="Disordered" evidence="1">
    <location>
        <begin position="726"/>
        <end position="750"/>
    </location>
</feature>
<evidence type="ECO:0000313" key="2">
    <source>
        <dbReference type="EMBL" id="QKX61317.1"/>
    </source>
</evidence>